<evidence type="ECO:0000313" key="1">
    <source>
        <dbReference type="EMBL" id="KAI7753553.1"/>
    </source>
</evidence>
<organism evidence="1 2">
    <name type="scientific">Ambrosia artemisiifolia</name>
    <name type="common">Common ragweed</name>
    <dbReference type="NCBI Taxonomy" id="4212"/>
    <lineage>
        <taxon>Eukaryota</taxon>
        <taxon>Viridiplantae</taxon>
        <taxon>Streptophyta</taxon>
        <taxon>Embryophyta</taxon>
        <taxon>Tracheophyta</taxon>
        <taxon>Spermatophyta</taxon>
        <taxon>Magnoliopsida</taxon>
        <taxon>eudicotyledons</taxon>
        <taxon>Gunneridae</taxon>
        <taxon>Pentapetalae</taxon>
        <taxon>asterids</taxon>
        <taxon>campanulids</taxon>
        <taxon>Asterales</taxon>
        <taxon>Asteraceae</taxon>
        <taxon>Asteroideae</taxon>
        <taxon>Heliantheae alliance</taxon>
        <taxon>Heliantheae</taxon>
        <taxon>Ambrosia</taxon>
    </lineage>
</organism>
<keyword evidence="2" id="KW-1185">Reference proteome</keyword>
<evidence type="ECO:0000313" key="2">
    <source>
        <dbReference type="Proteomes" id="UP001206925"/>
    </source>
</evidence>
<accession>A0AAD5GVS2</accession>
<reference evidence="1" key="1">
    <citation type="submission" date="2022-06" db="EMBL/GenBank/DDBJ databases">
        <title>Uncovering the hologenomic basis of an extraordinary plant invasion.</title>
        <authorList>
            <person name="Bieker V.C."/>
            <person name="Martin M.D."/>
            <person name="Gilbert T."/>
            <person name="Hodgins K."/>
            <person name="Battlay P."/>
            <person name="Petersen B."/>
            <person name="Wilson J."/>
        </authorList>
    </citation>
    <scope>NUCLEOTIDE SEQUENCE</scope>
    <source>
        <strain evidence="1">AA19_3_7</strain>
        <tissue evidence="1">Leaf</tissue>
    </source>
</reference>
<sequence length="80" mass="9045">MAVALLETIQTFHSIKEITGNKDNDRWYYFNVASHNVEMVTGWMVTGQTGSGTEDLTRFFSADPITSTAKLDRLWLQACN</sequence>
<dbReference type="AlphaFoldDB" id="A0AAD5GVS2"/>
<proteinExistence type="predicted"/>
<protein>
    <submittedName>
        <fullName evidence="1">Uncharacterized protein</fullName>
    </submittedName>
</protein>
<dbReference type="EMBL" id="JAMZMK010005400">
    <property type="protein sequence ID" value="KAI7753553.1"/>
    <property type="molecule type" value="Genomic_DNA"/>
</dbReference>
<comment type="caution">
    <text evidence="1">The sequence shown here is derived from an EMBL/GenBank/DDBJ whole genome shotgun (WGS) entry which is preliminary data.</text>
</comment>
<gene>
    <name evidence="1" type="ORF">M8C21_010235</name>
</gene>
<name>A0AAD5GVS2_AMBAR</name>
<dbReference type="Proteomes" id="UP001206925">
    <property type="component" value="Unassembled WGS sequence"/>
</dbReference>